<reference evidence="5 6" key="1">
    <citation type="submission" date="2018-06" db="EMBL/GenBank/DDBJ databases">
        <authorList>
            <consortium name="Pathogen Informatics"/>
            <person name="Doyle S."/>
        </authorList>
    </citation>
    <scope>NUCLEOTIDE SEQUENCE [LARGE SCALE GENOMIC DNA]</scope>
    <source>
        <strain evidence="5 6">NCTC13163</strain>
    </source>
</reference>
<evidence type="ECO:0000256" key="1">
    <source>
        <dbReference type="PROSITE-ProRule" id="PRU00169"/>
    </source>
</evidence>
<dbReference type="InterPro" id="IPR001789">
    <property type="entry name" value="Sig_transdc_resp-reg_receiver"/>
</dbReference>
<keyword evidence="1" id="KW-0597">Phosphoprotein</keyword>
<dbReference type="GO" id="GO:0000160">
    <property type="term" value="P:phosphorelay signal transduction system"/>
    <property type="evidence" value="ECO:0007669"/>
    <property type="project" value="InterPro"/>
</dbReference>
<dbReference type="EMBL" id="UGGP01000001">
    <property type="protein sequence ID" value="STO07416.1"/>
    <property type="molecule type" value="Genomic_DNA"/>
</dbReference>
<dbReference type="Gene3D" id="1.10.3210.10">
    <property type="entry name" value="Hypothetical protein af1432"/>
    <property type="match status" value="1"/>
</dbReference>
<dbReference type="STRING" id="1397694.GCA_000702585_01277"/>
<name>A0A377FSF6_9BACL</name>
<dbReference type="CDD" id="cd00077">
    <property type="entry name" value="HDc"/>
    <property type="match status" value="1"/>
</dbReference>
<dbReference type="EC" id="3.1.4.52" evidence="5"/>
<dbReference type="Gene3D" id="3.40.50.2300">
    <property type="match status" value="1"/>
</dbReference>
<protein>
    <submittedName>
        <fullName evidence="5">Cyclic di-GMP phosphodiesterase response regulator RpfG</fullName>
        <ecNumber evidence="5">3.1.4.52</ecNumber>
    </submittedName>
</protein>
<dbReference type="Pfam" id="PF13487">
    <property type="entry name" value="HD_5"/>
    <property type="match status" value="1"/>
</dbReference>
<keyword evidence="2" id="KW-0175">Coiled coil</keyword>
<evidence type="ECO:0000313" key="6">
    <source>
        <dbReference type="Proteomes" id="UP000254060"/>
    </source>
</evidence>
<dbReference type="PROSITE" id="PS50110">
    <property type="entry name" value="RESPONSE_REGULATORY"/>
    <property type="match status" value="1"/>
</dbReference>
<dbReference type="Pfam" id="PF00072">
    <property type="entry name" value="Response_reg"/>
    <property type="match status" value="1"/>
</dbReference>
<dbReference type="PANTHER" id="PTHR45228">
    <property type="entry name" value="CYCLIC DI-GMP PHOSPHODIESTERASE TM_0186-RELATED"/>
    <property type="match status" value="1"/>
</dbReference>
<organism evidence="5 6">
    <name type="scientific">Exiguobacterium aurantiacum</name>
    <dbReference type="NCBI Taxonomy" id="33987"/>
    <lineage>
        <taxon>Bacteria</taxon>
        <taxon>Bacillati</taxon>
        <taxon>Bacillota</taxon>
        <taxon>Bacilli</taxon>
        <taxon>Bacillales</taxon>
        <taxon>Bacillales Family XII. Incertae Sedis</taxon>
        <taxon>Exiguobacterium</taxon>
    </lineage>
</organism>
<evidence type="ECO:0000259" key="3">
    <source>
        <dbReference type="PROSITE" id="PS50110"/>
    </source>
</evidence>
<dbReference type="Proteomes" id="UP000254060">
    <property type="component" value="Unassembled WGS sequence"/>
</dbReference>
<dbReference type="GO" id="GO:0071111">
    <property type="term" value="F:cyclic-guanylate-specific phosphodiesterase activity"/>
    <property type="evidence" value="ECO:0007669"/>
    <property type="project" value="UniProtKB-EC"/>
</dbReference>
<evidence type="ECO:0000259" key="4">
    <source>
        <dbReference type="PROSITE" id="PS51832"/>
    </source>
</evidence>
<dbReference type="PROSITE" id="PS51832">
    <property type="entry name" value="HD_GYP"/>
    <property type="match status" value="1"/>
</dbReference>
<dbReference type="SMART" id="SM00471">
    <property type="entry name" value="HDc"/>
    <property type="match status" value="1"/>
</dbReference>
<evidence type="ECO:0000313" key="5">
    <source>
        <dbReference type="EMBL" id="STO07416.1"/>
    </source>
</evidence>
<proteinExistence type="predicted"/>
<dbReference type="SUPFAM" id="SSF52172">
    <property type="entry name" value="CheY-like"/>
    <property type="match status" value="1"/>
</dbReference>
<dbReference type="InterPro" id="IPR037522">
    <property type="entry name" value="HD_GYP_dom"/>
</dbReference>
<dbReference type="InterPro" id="IPR003607">
    <property type="entry name" value="HD/PDEase_dom"/>
</dbReference>
<feature type="coiled-coil region" evidence="2">
    <location>
        <begin position="130"/>
        <end position="157"/>
    </location>
</feature>
<accession>A0A377FSF6</accession>
<dbReference type="RefSeq" id="WP_051638881.1">
    <property type="nucleotide sequence ID" value="NZ_UGGP01000001.1"/>
</dbReference>
<dbReference type="AlphaFoldDB" id="A0A377FSF6"/>
<feature type="modified residue" description="4-aspartylphosphate" evidence="1">
    <location>
        <position position="58"/>
    </location>
</feature>
<dbReference type="OrthoDB" id="9759601at2"/>
<feature type="domain" description="Response regulatory" evidence="3">
    <location>
        <begin position="9"/>
        <end position="124"/>
    </location>
</feature>
<keyword evidence="5" id="KW-0378">Hydrolase</keyword>
<evidence type="ECO:0000256" key="2">
    <source>
        <dbReference type="SAM" id="Coils"/>
    </source>
</evidence>
<feature type="domain" description="HD-GYP" evidence="4">
    <location>
        <begin position="144"/>
        <end position="351"/>
    </location>
</feature>
<dbReference type="SMART" id="SM00448">
    <property type="entry name" value="REC"/>
    <property type="match status" value="1"/>
</dbReference>
<gene>
    <name evidence="5" type="primary">rpfG_2</name>
    <name evidence="5" type="ORF">NCTC13163_00763</name>
</gene>
<dbReference type="InterPro" id="IPR011006">
    <property type="entry name" value="CheY-like_superfamily"/>
</dbReference>
<dbReference type="SUPFAM" id="SSF109604">
    <property type="entry name" value="HD-domain/PDEase-like"/>
    <property type="match status" value="1"/>
</dbReference>
<dbReference type="InterPro" id="IPR052020">
    <property type="entry name" value="Cyclic_di-GMP/3'3'-cGAMP_PDE"/>
</dbReference>
<sequence length="365" mass="41896">MLIETKKRTIFVVDDTPANLRLLYDILSQADYHVRVYPNGKFMLQAMEQIEPDLILLDIMMPDMDGYEVCEILRRRYNPNIPVIFLSALTESYDKVRAFEAGGQDYITKPIHPEEVLLRLNAQLKNVNEREQFSYNLEEKEKQLQEYQEGLVKTLLRLSGLRDNDTGNHIERVQALATSLAGIVQKEPGSQVNSMFVEAIRLAAPLHDIGKIAVPDAILLKEGKLTEDEWLLMREHVRVGGEVLGELHLQFPENSFIQMAMDIALYHHEKWDGQGYVHGLSKEAIPLAARIVSIVDVYDALRTLRPYKPAYTHLEALEMMCQMKGTFDPYLFDLFLTHDRLFSTVFDSIYEAGRVDCNTQPLLII</sequence>